<organism evidence="3 4">
    <name type="scientific">Lactarius akahatsu</name>
    <dbReference type="NCBI Taxonomy" id="416441"/>
    <lineage>
        <taxon>Eukaryota</taxon>
        <taxon>Fungi</taxon>
        <taxon>Dikarya</taxon>
        <taxon>Basidiomycota</taxon>
        <taxon>Agaricomycotina</taxon>
        <taxon>Agaricomycetes</taxon>
        <taxon>Russulales</taxon>
        <taxon>Russulaceae</taxon>
        <taxon>Lactarius</taxon>
    </lineage>
</organism>
<keyword evidence="4" id="KW-1185">Reference proteome</keyword>
<dbReference type="InterPro" id="IPR018466">
    <property type="entry name" value="Kre9/Knh1-like_N"/>
</dbReference>
<evidence type="ECO:0000259" key="2">
    <source>
        <dbReference type="Pfam" id="PF10342"/>
    </source>
</evidence>
<reference evidence="3" key="1">
    <citation type="submission" date="2022-01" db="EMBL/GenBank/DDBJ databases">
        <title>Comparative genomics reveals a dynamic genome evolution in the ectomycorrhizal milk-cap (Lactarius) mushrooms.</title>
        <authorList>
            <consortium name="DOE Joint Genome Institute"/>
            <person name="Lebreton A."/>
            <person name="Tang N."/>
            <person name="Kuo A."/>
            <person name="LaButti K."/>
            <person name="Drula E."/>
            <person name="Barry K."/>
            <person name="Clum A."/>
            <person name="Lipzen A."/>
            <person name="Mousain D."/>
            <person name="Ng V."/>
            <person name="Wang R."/>
            <person name="Wang X."/>
            <person name="Dai Y."/>
            <person name="Henrissat B."/>
            <person name="Grigoriev I.V."/>
            <person name="Guerin-Laguette A."/>
            <person name="Yu F."/>
            <person name="Martin F.M."/>
        </authorList>
    </citation>
    <scope>NUCLEOTIDE SEQUENCE</scope>
    <source>
        <strain evidence="3">QP</strain>
    </source>
</reference>
<comment type="caution">
    <text evidence="3">The sequence shown here is derived from an EMBL/GenBank/DDBJ whole genome shotgun (WGS) entry which is preliminary data.</text>
</comment>
<dbReference type="AlphaFoldDB" id="A0AAD4LEX0"/>
<sequence>MRDVAAFRGPYCVRSHLHRAPVIAVRDEQLCLGHSLEVPSKENKLSLAISEAHRARLYLHSDAGDQDNQEEDSGTHDVDWQEIGEFGGGIGTCFVPGRRCHIGECVGESRGYQALFPTVRRRCHSVFHLQEPLVRNCPIQHDAVPLVKCIVVVSPQITSPSASTTWNVGDKVTVTWETSSIPPPGNFTGQLLLGFLTLEGENLDILYHPLAQDILLSTGSVQVTVPNVSVGSNYTVLFGDSGNASPRFTITGGSSTTTRVHPLPLPRPLPFFPPIRSLPFRRYLLPRLSPYLPTSSHAHQHVDPWNLHRNVPDLFPIKQHAHAEPGHIFHECAEQLSVFVLEQNDQQCAPCSTCPWRSRDIPLCGGRCNESRAGSIMERSYTIVPRCYCTCRAVVS</sequence>
<protein>
    <recommendedName>
        <fullName evidence="2">Yeast cell wall synthesis Kre9/Knh1-like N-terminal domain-containing protein</fullName>
    </recommendedName>
</protein>
<dbReference type="Pfam" id="PF10342">
    <property type="entry name" value="Kre9_KNH"/>
    <property type="match status" value="1"/>
</dbReference>
<proteinExistence type="predicted"/>
<evidence type="ECO:0000313" key="3">
    <source>
        <dbReference type="EMBL" id="KAH8989058.1"/>
    </source>
</evidence>
<evidence type="ECO:0000256" key="1">
    <source>
        <dbReference type="ARBA" id="ARBA00022729"/>
    </source>
</evidence>
<accession>A0AAD4LEX0</accession>
<name>A0AAD4LEX0_9AGAM</name>
<dbReference type="EMBL" id="JAKELL010000039">
    <property type="protein sequence ID" value="KAH8989058.1"/>
    <property type="molecule type" value="Genomic_DNA"/>
</dbReference>
<dbReference type="Proteomes" id="UP001201163">
    <property type="component" value="Unassembled WGS sequence"/>
</dbReference>
<evidence type="ECO:0000313" key="4">
    <source>
        <dbReference type="Proteomes" id="UP001201163"/>
    </source>
</evidence>
<gene>
    <name evidence="3" type="ORF">EDB92DRAFT_892421</name>
</gene>
<feature type="domain" description="Yeast cell wall synthesis Kre9/Knh1-like N-terminal" evidence="2">
    <location>
        <begin position="159"/>
        <end position="250"/>
    </location>
</feature>
<keyword evidence="1" id="KW-0732">Signal</keyword>